<dbReference type="PROSITE" id="PS51352">
    <property type="entry name" value="THIOREDOXIN_2"/>
    <property type="match status" value="1"/>
</dbReference>
<accession>A0A381SC82</accession>
<sequence length="111" mass="12201">MEMAEPFEVNDTTWQELVLDSDTPVMVDFWAEWCGPCKMIAPAVHDMAVDYDGQLKVAKLDVDNSPNTAMQYGVRSIPALIFFKGGQPVDQIIGAVPKGALKKKVDSVLES</sequence>
<dbReference type="SUPFAM" id="SSF52833">
    <property type="entry name" value="Thioredoxin-like"/>
    <property type="match status" value="1"/>
</dbReference>
<evidence type="ECO:0000256" key="2">
    <source>
        <dbReference type="ARBA" id="ARBA00022982"/>
    </source>
</evidence>
<dbReference type="NCBIfam" id="TIGR01068">
    <property type="entry name" value="thioredoxin"/>
    <property type="match status" value="1"/>
</dbReference>
<dbReference type="EMBL" id="UINC01002930">
    <property type="protein sequence ID" value="SVA01695.1"/>
    <property type="molecule type" value="Genomic_DNA"/>
</dbReference>
<dbReference type="InterPro" id="IPR017937">
    <property type="entry name" value="Thioredoxin_CS"/>
</dbReference>
<dbReference type="InterPro" id="IPR005746">
    <property type="entry name" value="Thioredoxin"/>
</dbReference>
<evidence type="ECO:0000256" key="3">
    <source>
        <dbReference type="ARBA" id="ARBA00023157"/>
    </source>
</evidence>
<evidence type="ECO:0000256" key="1">
    <source>
        <dbReference type="ARBA" id="ARBA00022448"/>
    </source>
</evidence>
<evidence type="ECO:0000256" key="4">
    <source>
        <dbReference type="ARBA" id="ARBA00023284"/>
    </source>
</evidence>
<dbReference type="GO" id="GO:0005737">
    <property type="term" value="C:cytoplasm"/>
    <property type="evidence" value="ECO:0007669"/>
    <property type="project" value="TreeGrafter"/>
</dbReference>
<dbReference type="PANTHER" id="PTHR45663:SF11">
    <property type="entry name" value="GEO12009P1"/>
    <property type="match status" value="1"/>
</dbReference>
<dbReference type="PIRSF" id="PIRSF000077">
    <property type="entry name" value="Thioredoxin"/>
    <property type="match status" value="1"/>
</dbReference>
<evidence type="ECO:0000259" key="5">
    <source>
        <dbReference type="PROSITE" id="PS51352"/>
    </source>
</evidence>
<dbReference type="FunFam" id="3.40.30.10:FF:000001">
    <property type="entry name" value="Thioredoxin"/>
    <property type="match status" value="1"/>
</dbReference>
<dbReference type="InterPro" id="IPR036249">
    <property type="entry name" value="Thioredoxin-like_sf"/>
</dbReference>
<dbReference type="PRINTS" id="PR00421">
    <property type="entry name" value="THIOREDOXIN"/>
</dbReference>
<reference evidence="6" key="1">
    <citation type="submission" date="2018-05" db="EMBL/GenBank/DDBJ databases">
        <authorList>
            <person name="Lanie J.A."/>
            <person name="Ng W.-L."/>
            <person name="Kazmierczak K.M."/>
            <person name="Andrzejewski T.M."/>
            <person name="Davidsen T.M."/>
            <person name="Wayne K.J."/>
            <person name="Tettelin H."/>
            <person name="Glass J.I."/>
            <person name="Rusch D."/>
            <person name="Podicherti R."/>
            <person name="Tsui H.-C.T."/>
            <person name="Winkler M.E."/>
        </authorList>
    </citation>
    <scope>NUCLEOTIDE SEQUENCE</scope>
</reference>
<organism evidence="6">
    <name type="scientific">marine metagenome</name>
    <dbReference type="NCBI Taxonomy" id="408172"/>
    <lineage>
        <taxon>unclassified sequences</taxon>
        <taxon>metagenomes</taxon>
        <taxon>ecological metagenomes</taxon>
    </lineage>
</organism>
<dbReference type="PANTHER" id="PTHR45663">
    <property type="entry name" value="GEO12009P1"/>
    <property type="match status" value="1"/>
</dbReference>
<dbReference type="Pfam" id="PF00085">
    <property type="entry name" value="Thioredoxin"/>
    <property type="match status" value="1"/>
</dbReference>
<feature type="domain" description="Thioredoxin" evidence="5">
    <location>
        <begin position="1"/>
        <end position="110"/>
    </location>
</feature>
<keyword evidence="4" id="KW-0676">Redox-active center</keyword>
<dbReference type="InterPro" id="IPR013766">
    <property type="entry name" value="Thioredoxin_domain"/>
</dbReference>
<name>A0A381SC82_9ZZZZ</name>
<proteinExistence type="predicted"/>
<keyword evidence="3" id="KW-1015">Disulfide bond</keyword>
<dbReference type="PROSITE" id="PS00194">
    <property type="entry name" value="THIOREDOXIN_1"/>
    <property type="match status" value="1"/>
</dbReference>
<keyword evidence="2" id="KW-0249">Electron transport</keyword>
<protein>
    <recommendedName>
        <fullName evidence="5">Thioredoxin domain-containing protein</fullName>
    </recommendedName>
</protein>
<evidence type="ECO:0000313" key="6">
    <source>
        <dbReference type="EMBL" id="SVA01695.1"/>
    </source>
</evidence>
<dbReference type="AlphaFoldDB" id="A0A381SC82"/>
<dbReference type="GO" id="GO:0015035">
    <property type="term" value="F:protein-disulfide reductase activity"/>
    <property type="evidence" value="ECO:0007669"/>
    <property type="project" value="InterPro"/>
</dbReference>
<gene>
    <name evidence="6" type="ORF">METZ01_LOCUS54549</name>
</gene>
<keyword evidence="1" id="KW-0813">Transport</keyword>
<dbReference type="CDD" id="cd02947">
    <property type="entry name" value="TRX_family"/>
    <property type="match status" value="1"/>
</dbReference>
<dbReference type="Gene3D" id="3.40.30.10">
    <property type="entry name" value="Glutaredoxin"/>
    <property type="match status" value="1"/>
</dbReference>